<dbReference type="InterPro" id="IPR043682">
    <property type="entry name" value="RqcH_bacterial"/>
</dbReference>
<evidence type="ECO:0000256" key="6">
    <source>
        <dbReference type="SAM" id="MobiDB-lite"/>
    </source>
</evidence>
<dbReference type="GO" id="GO:0019843">
    <property type="term" value="F:rRNA binding"/>
    <property type="evidence" value="ECO:0007669"/>
    <property type="project" value="UniProtKB-UniRule"/>
</dbReference>
<accession>A0A7M1KYC2</accession>
<keyword evidence="5" id="KW-0175">Coiled coil</keyword>
<dbReference type="RefSeq" id="WP_197559063.1">
    <property type="nucleotide sequence ID" value="NZ_CP063065.1"/>
</dbReference>
<dbReference type="FunFam" id="2.30.310.10:FF:000004">
    <property type="entry name" value="Fibronectin-binding protein A"/>
    <property type="match status" value="1"/>
</dbReference>
<feature type="region of interest" description="Disordered" evidence="6">
    <location>
        <begin position="424"/>
        <end position="445"/>
    </location>
</feature>
<keyword evidence="3 5" id="KW-0694">RNA-binding</keyword>
<organism evidence="8 9">
    <name type="scientific">Aerococcus urinaeequi</name>
    <dbReference type="NCBI Taxonomy" id="51665"/>
    <lineage>
        <taxon>Bacteria</taxon>
        <taxon>Bacillati</taxon>
        <taxon>Bacillota</taxon>
        <taxon>Bacilli</taxon>
        <taxon>Lactobacillales</taxon>
        <taxon>Aerococcaceae</taxon>
        <taxon>Aerococcus</taxon>
    </lineage>
</organism>
<protein>
    <recommendedName>
        <fullName evidence="5">Rqc2 homolog RqcH</fullName>
        <shortName evidence="5">RqcH</shortName>
    </recommendedName>
</protein>
<dbReference type="Pfam" id="PF05833">
    <property type="entry name" value="NFACT_N"/>
    <property type="match status" value="1"/>
</dbReference>
<dbReference type="GO" id="GO:1990112">
    <property type="term" value="C:RQC complex"/>
    <property type="evidence" value="ECO:0007669"/>
    <property type="project" value="TreeGrafter"/>
</dbReference>
<evidence type="ECO:0000259" key="7">
    <source>
        <dbReference type="Pfam" id="PF05670"/>
    </source>
</evidence>
<evidence type="ECO:0000313" key="8">
    <source>
        <dbReference type="EMBL" id="QOQ79969.1"/>
    </source>
</evidence>
<name>A0A7M1KYC2_9LACT</name>
<feature type="coiled-coil region" evidence="5">
    <location>
        <begin position="364"/>
        <end position="391"/>
    </location>
</feature>
<dbReference type="EMBL" id="CP063065">
    <property type="protein sequence ID" value="QOQ79969.1"/>
    <property type="molecule type" value="Genomic_DNA"/>
</dbReference>
<evidence type="ECO:0000256" key="5">
    <source>
        <dbReference type="HAMAP-Rule" id="MF_00844"/>
    </source>
</evidence>
<feature type="domain" description="NFACT RNA-binding" evidence="7">
    <location>
        <begin position="442"/>
        <end position="532"/>
    </location>
</feature>
<dbReference type="InterPro" id="IPR008532">
    <property type="entry name" value="NFACT_RNA-bd"/>
</dbReference>
<dbReference type="Pfam" id="PF05670">
    <property type="entry name" value="NFACT-R_1"/>
    <property type="match status" value="1"/>
</dbReference>
<dbReference type="GO" id="GO:0000049">
    <property type="term" value="F:tRNA binding"/>
    <property type="evidence" value="ECO:0007669"/>
    <property type="project" value="UniProtKB-UniRule"/>
</dbReference>
<dbReference type="PANTHER" id="PTHR15239:SF6">
    <property type="entry name" value="RIBOSOME QUALITY CONTROL COMPLEX SUBUNIT NEMF"/>
    <property type="match status" value="1"/>
</dbReference>
<proteinExistence type="inferred from homology"/>
<feature type="compositionally biased region" description="Basic residues" evidence="6">
    <location>
        <begin position="424"/>
        <end position="434"/>
    </location>
</feature>
<dbReference type="PANTHER" id="PTHR15239">
    <property type="entry name" value="NUCLEAR EXPORT MEDIATOR FACTOR NEMF"/>
    <property type="match status" value="1"/>
</dbReference>
<comment type="similarity">
    <text evidence="5">Belongs to the NEMF family.</text>
</comment>
<dbReference type="AlphaFoldDB" id="A0A7M1KYC2"/>
<keyword evidence="4 5" id="KW-0648">Protein biosynthesis</keyword>
<reference evidence="8 9" key="1">
    <citation type="submission" date="2020-10" db="EMBL/GenBank/DDBJ databases">
        <title>Plasmid carrying two tetracycline resistance determinant.</title>
        <authorList>
            <person name="Yang Q."/>
        </authorList>
    </citation>
    <scope>NUCLEOTIDE SEQUENCE [LARGE SCALE GENOMIC DNA]</scope>
    <source>
        <strain evidence="8 9">T43</strain>
    </source>
</reference>
<dbReference type="Proteomes" id="UP000595091">
    <property type="component" value="Chromosome"/>
</dbReference>
<evidence type="ECO:0000313" key="9">
    <source>
        <dbReference type="Proteomes" id="UP000595091"/>
    </source>
</evidence>
<evidence type="ECO:0000256" key="1">
    <source>
        <dbReference type="ARBA" id="ARBA00022555"/>
    </source>
</evidence>
<evidence type="ECO:0000256" key="2">
    <source>
        <dbReference type="ARBA" id="ARBA00022730"/>
    </source>
</evidence>
<dbReference type="GO" id="GO:0043023">
    <property type="term" value="F:ribosomal large subunit binding"/>
    <property type="evidence" value="ECO:0007669"/>
    <property type="project" value="UniProtKB-UniRule"/>
</dbReference>
<sequence length="563" mass="64675">MSFDGMFTHALIKELNTTFAGGRIHKIQQPYEMELVLTIRANRKNHKLLISAHPSFGRIQVTEQAYNNPETPPNFTMVLRKYVEGNIIDSIEQYDNDRIIIFNLTRRDELGDNSQQQLIVEIMGRHSNIFLLDKDKKIIDAIKHVPMYQNTFRTILPGATYQLPPIQNQVNPFKVGENFESDKSLMTAKFLQSQLMGLGRDSAIELASLIEKDQRKPYQVIQDFCADFENPNPTLVVQDDKQHFLVFPYTTISGEESHYDDLSALLTAYYAKKSKHDYVRQVGNAIIQVVEKNLTHQHKRLANLNQDMEKSSKADTFQLKGELLTTFLYQIEKGQTEVTLANYYDNDQPITISLDPALTPSQNAQKYYHKYNKLRNAINHIEKQKVVAEAEIQYLESIQTQLNFAEPNELADIRDELIDQGYLKKQKQDKKKRSNNASAKPREYHTAEGNRILVGRNNKQNDQLTLRQANKNHFWFHTKDIPGSHVILETDEPSEAEIIQAAELAAAFSKYNQSNNVPVDYTQVKHVKKPNGSKPGFVNYFEQKTIFVTPTKIFGSFTNSVGK</sequence>
<dbReference type="Gene3D" id="2.30.310.10">
    <property type="entry name" value="ibrinogen binding protein from staphylococcus aureus domain"/>
    <property type="match status" value="1"/>
</dbReference>
<dbReference type="Gene3D" id="3.40.970.40">
    <property type="entry name" value="fibrinogen binding protein from staphylococcus aureus domain like"/>
    <property type="match status" value="1"/>
</dbReference>
<gene>
    <name evidence="5" type="primary">rqcH</name>
    <name evidence="8" type="ORF">IMX20_04675</name>
</gene>
<keyword evidence="1 5" id="KW-0820">tRNA-binding</keyword>
<dbReference type="InterPro" id="IPR051608">
    <property type="entry name" value="RQC_Subunit_NEMF"/>
</dbReference>
<keyword evidence="2 5" id="KW-0699">rRNA-binding</keyword>
<dbReference type="GO" id="GO:0072344">
    <property type="term" value="P:rescue of stalled ribosome"/>
    <property type="evidence" value="ECO:0007669"/>
    <property type="project" value="UniProtKB-UniRule"/>
</dbReference>
<evidence type="ECO:0000256" key="3">
    <source>
        <dbReference type="ARBA" id="ARBA00022884"/>
    </source>
</evidence>
<comment type="function">
    <text evidence="5">Key component of the ribosome quality control system (RQC), a ribosome-associated complex that mediates the extraction of incompletely synthesized nascent chains from stalled ribosomes and their subsequent degradation. RqcH recruits Ala-charged tRNA, and with RqcP directs the elongation of stalled nascent chains on 50S ribosomal subunits, leading to non-templated C-terminal alanine extensions (Ala tail). The Ala tail promotes nascent chain degradation. May add between 1 and at least 8 Ala residues. Binds to stalled 50S ribosomal subunits.</text>
</comment>
<comment type="subunit">
    <text evidence="5">Associates with stalled 50S ribosomal subunits. Binds to RqcP.</text>
</comment>
<dbReference type="HAMAP" id="MF_00844_B">
    <property type="entry name" value="RqcH_B"/>
    <property type="match status" value="1"/>
</dbReference>
<evidence type="ECO:0000256" key="4">
    <source>
        <dbReference type="ARBA" id="ARBA00022917"/>
    </source>
</evidence>